<dbReference type="SUPFAM" id="SSF74650">
    <property type="entry name" value="Galactose mutarotase-like"/>
    <property type="match status" value="1"/>
</dbReference>
<dbReference type="GO" id="GO:0005990">
    <property type="term" value="P:lactose catabolic process"/>
    <property type="evidence" value="ECO:0007669"/>
    <property type="project" value="TreeGrafter"/>
</dbReference>
<dbReference type="EMBL" id="WNVC01000509">
    <property type="protein sequence ID" value="MDZ5000625.1"/>
    <property type="molecule type" value="Genomic_DNA"/>
</dbReference>
<dbReference type="GO" id="GO:0030246">
    <property type="term" value="F:carbohydrate binding"/>
    <property type="evidence" value="ECO:0007669"/>
    <property type="project" value="InterPro"/>
</dbReference>
<proteinExistence type="predicted"/>
<feature type="domain" description="Beta galactosidase small chain/" evidence="5">
    <location>
        <begin position="1"/>
        <end position="63"/>
    </location>
</feature>
<sequence>MSVLPYTPHELENAYHAYELPPIYHTVLKISLKQSGVGGDDSWGAEVHDEYKLKAEEERILKFSIIGKDFL</sequence>
<evidence type="ECO:0000313" key="6">
    <source>
        <dbReference type="EMBL" id="MDZ5000625.1"/>
    </source>
</evidence>
<dbReference type="PANTHER" id="PTHR46323">
    <property type="entry name" value="BETA-GALACTOSIDASE"/>
    <property type="match status" value="1"/>
</dbReference>
<organism evidence="6 7">
    <name type="scientific">Clostridium perfringens</name>
    <dbReference type="NCBI Taxonomy" id="1502"/>
    <lineage>
        <taxon>Bacteria</taxon>
        <taxon>Bacillati</taxon>
        <taxon>Bacillota</taxon>
        <taxon>Clostridia</taxon>
        <taxon>Eubacteriales</taxon>
        <taxon>Clostridiaceae</taxon>
        <taxon>Clostridium</taxon>
    </lineage>
</organism>
<reference evidence="6" key="1">
    <citation type="submission" date="2019-11" db="EMBL/GenBank/DDBJ databases">
        <title>Characterization of Clostridium perfringens isolates from swine manure treated agricultural soils.</title>
        <authorList>
            <person name="Wushke S.T."/>
        </authorList>
    </citation>
    <scope>NUCLEOTIDE SEQUENCE</scope>
    <source>
        <strain evidence="6">X26</strain>
    </source>
</reference>
<dbReference type="Pfam" id="PF02929">
    <property type="entry name" value="Bgal_small_N"/>
    <property type="match status" value="1"/>
</dbReference>
<evidence type="ECO:0000256" key="2">
    <source>
        <dbReference type="ARBA" id="ARBA00012756"/>
    </source>
</evidence>
<dbReference type="GO" id="GO:0009341">
    <property type="term" value="C:beta-galactosidase complex"/>
    <property type="evidence" value="ECO:0007669"/>
    <property type="project" value="InterPro"/>
</dbReference>
<gene>
    <name evidence="6" type="ORF">GNF79_16465</name>
</gene>
<name>A0AAW9IFP6_CLOPF</name>
<dbReference type="AlphaFoldDB" id="A0AAW9IFP6"/>
<keyword evidence="3" id="KW-0378">Hydrolase</keyword>
<evidence type="ECO:0000313" key="7">
    <source>
        <dbReference type="Proteomes" id="UP001291306"/>
    </source>
</evidence>
<comment type="caution">
    <text evidence="6">The sequence shown here is derived from an EMBL/GenBank/DDBJ whole genome shotgun (WGS) entry which is preliminary data.</text>
</comment>
<dbReference type="InterPro" id="IPR011013">
    <property type="entry name" value="Gal_mutarotase_sf_dom"/>
</dbReference>
<evidence type="ECO:0000256" key="1">
    <source>
        <dbReference type="ARBA" id="ARBA00001412"/>
    </source>
</evidence>
<dbReference type="PANTHER" id="PTHR46323:SF2">
    <property type="entry name" value="BETA-GALACTOSIDASE"/>
    <property type="match status" value="1"/>
</dbReference>
<dbReference type="InterPro" id="IPR050347">
    <property type="entry name" value="Bact_Beta-galactosidase"/>
</dbReference>
<dbReference type="InterPro" id="IPR004199">
    <property type="entry name" value="B-gal_small/dom_5"/>
</dbReference>
<dbReference type="Gene3D" id="2.70.98.10">
    <property type="match status" value="1"/>
</dbReference>
<dbReference type="EC" id="3.2.1.23" evidence="2"/>
<comment type="catalytic activity">
    <reaction evidence="1">
        <text>Hydrolysis of terminal non-reducing beta-D-galactose residues in beta-D-galactosides.</text>
        <dbReference type="EC" id="3.2.1.23"/>
    </reaction>
</comment>
<accession>A0AAW9IFP6</accession>
<protein>
    <recommendedName>
        <fullName evidence="2">beta-galactosidase</fullName>
        <ecNumber evidence="2">3.2.1.23</ecNumber>
    </recommendedName>
</protein>
<evidence type="ECO:0000256" key="3">
    <source>
        <dbReference type="ARBA" id="ARBA00022801"/>
    </source>
</evidence>
<dbReference type="InterPro" id="IPR014718">
    <property type="entry name" value="GH-type_carb-bd"/>
</dbReference>
<evidence type="ECO:0000259" key="5">
    <source>
        <dbReference type="Pfam" id="PF02929"/>
    </source>
</evidence>
<keyword evidence="4" id="KW-0326">Glycosidase</keyword>
<dbReference type="Proteomes" id="UP001291306">
    <property type="component" value="Unassembled WGS sequence"/>
</dbReference>
<evidence type="ECO:0000256" key="4">
    <source>
        <dbReference type="ARBA" id="ARBA00023295"/>
    </source>
</evidence>
<dbReference type="GO" id="GO:0004565">
    <property type="term" value="F:beta-galactosidase activity"/>
    <property type="evidence" value="ECO:0007669"/>
    <property type="project" value="UniProtKB-EC"/>
</dbReference>